<dbReference type="AlphaFoldDB" id="A0A6C0H7Q6"/>
<evidence type="ECO:0000313" key="1">
    <source>
        <dbReference type="EMBL" id="QHT76410.1"/>
    </source>
</evidence>
<dbReference type="EMBL" id="MN739896">
    <property type="protein sequence ID" value="QHT76410.1"/>
    <property type="molecule type" value="Genomic_DNA"/>
</dbReference>
<protein>
    <submittedName>
        <fullName evidence="1">Uncharacterized protein</fullName>
    </submittedName>
</protein>
<reference evidence="1" key="1">
    <citation type="journal article" date="2020" name="Nature">
        <title>Giant virus diversity and host interactions through global metagenomics.</title>
        <authorList>
            <person name="Schulz F."/>
            <person name="Roux S."/>
            <person name="Paez-Espino D."/>
            <person name="Jungbluth S."/>
            <person name="Walsh D.A."/>
            <person name="Denef V.J."/>
            <person name="McMahon K.D."/>
            <person name="Konstantinidis K.T."/>
            <person name="Eloe-Fadrosh E.A."/>
            <person name="Kyrpides N.C."/>
            <person name="Woyke T."/>
        </authorList>
    </citation>
    <scope>NUCLEOTIDE SEQUENCE</scope>
    <source>
        <strain evidence="1">GVMAG-M-3300023179-82</strain>
    </source>
</reference>
<name>A0A6C0H7Q6_9ZZZZ</name>
<accession>A0A6C0H7Q6</accession>
<proteinExistence type="predicted"/>
<sequence>MDHNKRYKKSNTDKSINIVDEVDNIFLQYAKKKQKFTQRDFMELREKYDDIDLANQIQKAYLIKHSYITKKAKKVVNVIKKKYGSQNLPYHYLLEKALIFKKKYKFSDAVFMAFMEIYERELLGNSSNEVLLPSTKMMDVLGYVDIKYAPNQKKISDTDYKYIQEIIKINATTKQLYSYIVQQTILYDENLVTNLLQRPYKPQNGDSNVGPLVHPVIGAIFIHKNSVVDSHFLFSNMANIVESRFNQQPLKFLADIKLFNALIRDSDDIICNSSSPYADLLSRIKIQVNLWDTVLSFRQGKFYNRPSFSSLLSELQTCNIISNDETIIMYGNTDGILLRRLLGAFSFKPTVIVSLKGHFHNSQPGPTSVASYSTNPYKQLVRPMVMNVPILNIRVPININITSLDPVSINLQDHFHTNDIVFENNMMMNRERQILYSHGVMFFHVDRRKINSYEIIKLSGLTYNSHIRYPSGLPQTIMHNYSEINDNIIVEWNPNLTISMNDIIYNLKSIIVGETIKLPKTPNQISSSINTKEVIVNSCAVVFMDDASNSASPQVLRYDPIGLNVKYNEFYREQPLKDIPENDVPDGPYGYKTLYEKYGIIYMFKCSKV</sequence>
<organism evidence="1">
    <name type="scientific">viral metagenome</name>
    <dbReference type="NCBI Taxonomy" id="1070528"/>
    <lineage>
        <taxon>unclassified sequences</taxon>
        <taxon>metagenomes</taxon>
        <taxon>organismal metagenomes</taxon>
    </lineage>
</organism>